<feature type="transmembrane region" description="Helical" evidence="8">
    <location>
        <begin position="157"/>
        <end position="178"/>
    </location>
</feature>
<evidence type="ECO:0000256" key="6">
    <source>
        <dbReference type="ARBA" id="ARBA00023136"/>
    </source>
</evidence>
<feature type="transmembrane region" description="Helical" evidence="8">
    <location>
        <begin position="325"/>
        <end position="341"/>
    </location>
</feature>
<comment type="subcellular location">
    <subcellularLocation>
        <location evidence="1">Cell membrane</location>
        <topology evidence="1">Multi-pass membrane protein</topology>
    </subcellularLocation>
</comment>
<evidence type="ECO:0000256" key="8">
    <source>
        <dbReference type="SAM" id="Phobius"/>
    </source>
</evidence>
<evidence type="ECO:0000313" key="10">
    <source>
        <dbReference type="Proteomes" id="UP000240653"/>
    </source>
</evidence>
<proteinExistence type="inferred from homology"/>
<keyword evidence="10" id="KW-1185">Reference proteome</keyword>
<evidence type="ECO:0000256" key="2">
    <source>
        <dbReference type="ARBA" id="ARBA00022475"/>
    </source>
</evidence>
<dbReference type="GO" id="GO:0005886">
    <property type="term" value="C:plasma membrane"/>
    <property type="evidence" value="ECO:0007669"/>
    <property type="project" value="UniProtKB-SubCell"/>
</dbReference>
<feature type="transmembrane region" description="Helical" evidence="8">
    <location>
        <begin position="277"/>
        <end position="294"/>
    </location>
</feature>
<dbReference type="Pfam" id="PF09594">
    <property type="entry name" value="GT87"/>
    <property type="match status" value="1"/>
</dbReference>
<dbReference type="RefSeq" id="WP_106723111.1">
    <property type="nucleotide sequence ID" value="NZ_PXYL01000003.1"/>
</dbReference>
<dbReference type="AlphaFoldDB" id="A0A2P7SHJ0"/>
<evidence type="ECO:0000256" key="5">
    <source>
        <dbReference type="ARBA" id="ARBA00022989"/>
    </source>
</evidence>
<organism evidence="9 10">
    <name type="scientific">Pseudaminobacter soli</name>
    <name type="common">ex Li et al. 2025</name>
    <dbReference type="NCBI Taxonomy" id="1295366"/>
    <lineage>
        <taxon>Bacteria</taxon>
        <taxon>Pseudomonadati</taxon>
        <taxon>Pseudomonadota</taxon>
        <taxon>Alphaproteobacteria</taxon>
        <taxon>Hyphomicrobiales</taxon>
        <taxon>Phyllobacteriaceae</taxon>
        <taxon>Pseudaminobacter</taxon>
    </lineage>
</organism>
<feature type="transmembrane region" description="Helical" evidence="8">
    <location>
        <begin position="353"/>
        <end position="371"/>
    </location>
</feature>
<keyword evidence="3" id="KW-0808">Transferase</keyword>
<evidence type="ECO:0000256" key="7">
    <source>
        <dbReference type="ARBA" id="ARBA00024033"/>
    </source>
</evidence>
<evidence type="ECO:0000256" key="4">
    <source>
        <dbReference type="ARBA" id="ARBA00022692"/>
    </source>
</evidence>
<evidence type="ECO:0000313" key="9">
    <source>
        <dbReference type="EMBL" id="PSJ61937.1"/>
    </source>
</evidence>
<dbReference type="OrthoDB" id="8096476at2"/>
<evidence type="ECO:0000256" key="3">
    <source>
        <dbReference type="ARBA" id="ARBA00022679"/>
    </source>
</evidence>
<reference evidence="9 10" key="1">
    <citation type="submission" date="2018-03" db="EMBL/GenBank/DDBJ databases">
        <title>The draft genome of Mesorhizobium soli JCM 19897.</title>
        <authorList>
            <person name="Li L."/>
            <person name="Liu L."/>
            <person name="Liang L."/>
            <person name="Wang T."/>
            <person name="Zhang X."/>
        </authorList>
    </citation>
    <scope>NUCLEOTIDE SEQUENCE [LARGE SCALE GENOMIC DNA]</scope>
    <source>
        <strain evidence="9 10">JCM 19897</strain>
    </source>
</reference>
<keyword evidence="5 8" id="KW-1133">Transmembrane helix</keyword>
<protein>
    <recommendedName>
        <fullName evidence="11">DUF2029 domain-containing protein</fullName>
    </recommendedName>
</protein>
<sequence>MPTFRQLYDRLGVGLWALGFSVAAIQAAVTQSRAVVPVYRRSVDTFFAHQPLYNVEQSMGFLYAPAFAVLYTPFMELGPVFGDFLWRLLGFAVLTAAAVKQVRKIEGPNRIWLLSYGLFLALPLSLGAMRNGQATVLLTGACWLLTFATLEGRRAEAFLWASVAIIAKPTAIVMILLCGALRPRLIPVLILSLLFVFAIPYAFAPVDYVNAQHHEFIRMLTSMGVDKSGPFRTADFTAPFTAIGMPLAESTATVLRIVAAALTLAAVIWFDRQAEKSLAALAIFLAGAFYMTVLNPRVETNTYVMLAVPAAITIAYLWREEQSGALRVVLSAAIFLCGFSGVERHVLEFLDLWFRPIAMSLIALPLLWRLWDRTRKRTVSVSSRAYG</sequence>
<feature type="transmembrane region" description="Helical" evidence="8">
    <location>
        <begin position="111"/>
        <end position="129"/>
    </location>
</feature>
<feature type="transmembrane region" description="Helical" evidence="8">
    <location>
        <begin position="185"/>
        <end position="203"/>
    </location>
</feature>
<dbReference type="InterPro" id="IPR018584">
    <property type="entry name" value="GT87"/>
</dbReference>
<gene>
    <name evidence="9" type="ORF">C7I85_06235</name>
</gene>
<dbReference type="EMBL" id="PXYL01000003">
    <property type="protein sequence ID" value="PSJ61937.1"/>
    <property type="molecule type" value="Genomic_DNA"/>
</dbReference>
<dbReference type="GO" id="GO:0016758">
    <property type="term" value="F:hexosyltransferase activity"/>
    <property type="evidence" value="ECO:0007669"/>
    <property type="project" value="InterPro"/>
</dbReference>
<dbReference type="Proteomes" id="UP000240653">
    <property type="component" value="Unassembled WGS sequence"/>
</dbReference>
<comment type="similarity">
    <text evidence="7">Belongs to the glycosyltransferase 87 family.</text>
</comment>
<accession>A0A2P7SHJ0</accession>
<feature type="transmembrane region" description="Helical" evidence="8">
    <location>
        <begin position="253"/>
        <end position="270"/>
    </location>
</feature>
<evidence type="ECO:0008006" key="11">
    <source>
        <dbReference type="Google" id="ProtNLM"/>
    </source>
</evidence>
<name>A0A2P7SHJ0_9HYPH</name>
<evidence type="ECO:0000256" key="1">
    <source>
        <dbReference type="ARBA" id="ARBA00004651"/>
    </source>
</evidence>
<comment type="caution">
    <text evidence="9">The sequence shown here is derived from an EMBL/GenBank/DDBJ whole genome shotgun (WGS) entry which is preliminary data.</text>
</comment>
<feature type="transmembrane region" description="Helical" evidence="8">
    <location>
        <begin position="300"/>
        <end position="318"/>
    </location>
</feature>
<feature type="transmembrane region" description="Helical" evidence="8">
    <location>
        <begin position="80"/>
        <end position="99"/>
    </location>
</feature>
<keyword evidence="6 8" id="KW-0472">Membrane</keyword>
<keyword evidence="2" id="KW-1003">Cell membrane</keyword>
<keyword evidence="4 8" id="KW-0812">Transmembrane</keyword>